<name>A0A1H5Z8E0_9VIBR</name>
<reference evidence="5" key="1">
    <citation type="submission" date="2016-10" db="EMBL/GenBank/DDBJ databases">
        <authorList>
            <person name="Varghese N."/>
            <person name="Submissions S."/>
        </authorList>
    </citation>
    <scope>NUCLEOTIDE SEQUENCE [LARGE SCALE GENOMIC DNA]</scope>
    <source>
        <strain evidence="5">CGMCC 1.7062</strain>
    </source>
</reference>
<keyword evidence="2" id="KW-0378">Hydrolase</keyword>
<proteinExistence type="predicted"/>
<dbReference type="PROSITE" id="PS51462">
    <property type="entry name" value="NUDIX"/>
    <property type="match status" value="1"/>
</dbReference>
<dbReference type="CDD" id="cd18880">
    <property type="entry name" value="NUDIX_ADPRase"/>
    <property type="match status" value="1"/>
</dbReference>
<dbReference type="EMBL" id="FNVG01000011">
    <property type="protein sequence ID" value="SEG32334.1"/>
    <property type="molecule type" value="Genomic_DNA"/>
</dbReference>
<dbReference type="AlphaFoldDB" id="A0A1H5Z8E0"/>
<dbReference type="SUPFAM" id="SSF55811">
    <property type="entry name" value="Nudix"/>
    <property type="match status" value="1"/>
</dbReference>
<comment type="cofactor">
    <cofactor evidence="1">
        <name>Mg(2+)</name>
        <dbReference type="ChEBI" id="CHEBI:18420"/>
    </cofactor>
</comment>
<dbReference type="Pfam" id="PF00293">
    <property type="entry name" value="NUDIX"/>
    <property type="match status" value="1"/>
</dbReference>
<accession>A0A1H5Z8E0</accession>
<evidence type="ECO:0000313" key="5">
    <source>
        <dbReference type="Proteomes" id="UP000236721"/>
    </source>
</evidence>
<dbReference type="Gene3D" id="3.90.79.10">
    <property type="entry name" value="Nucleoside Triphosphate Pyrophosphohydrolase"/>
    <property type="match status" value="1"/>
</dbReference>
<dbReference type="PANTHER" id="PTHR43046">
    <property type="entry name" value="GDP-MANNOSE MANNOSYL HYDROLASE"/>
    <property type="match status" value="1"/>
</dbReference>
<keyword evidence="5" id="KW-1185">Reference proteome</keyword>
<sequence>MKHRIRAAGIAVRDNKILMLRVADEYSGEYWIPPGGGLEDTDATTKSALVREFREETGLEVSVGPLICVREFHETSSDRYHVELFYLIDSWRGELSLGNLHGLNDADYIQQVSWVDIDELEQYKVFPADLVSVLLPLVEQQRFSTHLGSYVQGDQDDVNHLD</sequence>
<feature type="domain" description="Nudix hydrolase" evidence="3">
    <location>
        <begin position="1"/>
        <end position="140"/>
    </location>
</feature>
<evidence type="ECO:0000256" key="2">
    <source>
        <dbReference type="ARBA" id="ARBA00022801"/>
    </source>
</evidence>
<evidence type="ECO:0000256" key="1">
    <source>
        <dbReference type="ARBA" id="ARBA00001946"/>
    </source>
</evidence>
<gene>
    <name evidence="4" type="ORF">SAMN04488244_11126</name>
</gene>
<dbReference type="PANTHER" id="PTHR43046:SF16">
    <property type="entry name" value="ADP-RIBOSE PYROPHOSPHATASE YJHB-RELATED"/>
    <property type="match status" value="1"/>
</dbReference>
<evidence type="ECO:0000259" key="3">
    <source>
        <dbReference type="PROSITE" id="PS51462"/>
    </source>
</evidence>
<dbReference type="GO" id="GO:0016787">
    <property type="term" value="F:hydrolase activity"/>
    <property type="evidence" value="ECO:0007669"/>
    <property type="project" value="UniProtKB-KW"/>
</dbReference>
<organism evidence="4 5">
    <name type="scientific">Vibrio hangzhouensis</name>
    <dbReference type="NCBI Taxonomy" id="462991"/>
    <lineage>
        <taxon>Bacteria</taxon>
        <taxon>Pseudomonadati</taxon>
        <taxon>Pseudomonadota</taxon>
        <taxon>Gammaproteobacteria</taxon>
        <taxon>Vibrionales</taxon>
        <taxon>Vibrionaceae</taxon>
        <taxon>Vibrio</taxon>
    </lineage>
</organism>
<dbReference type="Proteomes" id="UP000236721">
    <property type="component" value="Unassembled WGS sequence"/>
</dbReference>
<protein>
    <submittedName>
        <fullName evidence="4">ADP-ribose pyrophosphatase YjhB, NUDIX family</fullName>
    </submittedName>
</protein>
<dbReference type="InterPro" id="IPR000086">
    <property type="entry name" value="NUDIX_hydrolase_dom"/>
</dbReference>
<dbReference type="RefSeq" id="WP_103880640.1">
    <property type="nucleotide sequence ID" value="NZ_FNVG01000011.1"/>
</dbReference>
<evidence type="ECO:0000313" key="4">
    <source>
        <dbReference type="EMBL" id="SEG32334.1"/>
    </source>
</evidence>
<dbReference type="InterPro" id="IPR015797">
    <property type="entry name" value="NUDIX_hydrolase-like_dom_sf"/>
</dbReference>
<dbReference type="OrthoDB" id="9810648at2"/>